<keyword evidence="2" id="KW-1185">Reference proteome</keyword>
<accession>A0A6A5S7M3</accession>
<dbReference type="Proteomes" id="UP000800038">
    <property type="component" value="Unassembled WGS sequence"/>
</dbReference>
<feature type="non-terminal residue" evidence="1">
    <location>
        <position position="87"/>
    </location>
</feature>
<reference evidence="1" key="1">
    <citation type="journal article" date="2020" name="Stud. Mycol.">
        <title>101 Dothideomycetes genomes: a test case for predicting lifestyles and emergence of pathogens.</title>
        <authorList>
            <person name="Haridas S."/>
            <person name="Albert R."/>
            <person name="Binder M."/>
            <person name="Bloem J."/>
            <person name="Labutti K."/>
            <person name="Salamov A."/>
            <person name="Andreopoulos B."/>
            <person name="Baker S."/>
            <person name="Barry K."/>
            <person name="Bills G."/>
            <person name="Bluhm B."/>
            <person name="Cannon C."/>
            <person name="Castanera R."/>
            <person name="Culley D."/>
            <person name="Daum C."/>
            <person name="Ezra D."/>
            <person name="Gonzalez J."/>
            <person name="Henrissat B."/>
            <person name="Kuo A."/>
            <person name="Liang C."/>
            <person name="Lipzen A."/>
            <person name="Lutzoni F."/>
            <person name="Magnuson J."/>
            <person name="Mondo S."/>
            <person name="Nolan M."/>
            <person name="Ohm R."/>
            <person name="Pangilinan J."/>
            <person name="Park H.-J."/>
            <person name="Ramirez L."/>
            <person name="Alfaro M."/>
            <person name="Sun H."/>
            <person name="Tritt A."/>
            <person name="Yoshinaga Y."/>
            <person name="Zwiers L.-H."/>
            <person name="Turgeon B."/>
            <person name="Goodwin S."/>
            <person name="Spatafora J."/>
            <person name="Crous P."/>
            <person name="Grigoriev I."/>
        </authorList>
    </citation>
    <scope>NUCLEOTIDE SEQUENCE</scope>
    <source>
        <strain evidence="1">CBS 161.51</strain>
    </source>
</reference>
<sequence length="87" mass="9842">MVLKAFKSTGIWPIEPEVILKRFTHNTSDKPQTGASGLGEGEWRRLDCLVRSAVKDTNAKESKDLSQSLHHLQVQNELLHYENSGLR</sequence>
<name>A0A6A5S7M3_9PLEO</name>
<evidence type="ECO:0000313" key="1">
    <source>
        <dbReference type="EMBL" id="KAF1936661.1"/>
    </source>
</evidence>
<dbReference type="OrthoDB" id="3795249at2759"/>
<organism evidence="1 2">
    <name type="scientific">Clathrospora elynae</name>
    <dbReference type="NCBI Taxonomy" id="706981"/>
    <lineage>
        <taxon>Eukaryota</taxon>
        <taxon>Fungi</taxon>
        <taxon>Dikarya</taxon>
        <taxon>Ascomycota</taxon>
        <taxon>Pezizomycotina</taxon>
        <taxon>Dothideomycetes</taxon>
        <taxon>Pleosporomycetidae</taxon>
        <taxon>Pleosporales</taxon>
        <taxon>Diademaceae</taxon>
        <taxon>Clathrospora</taxon>
    </lineage>
</organism>
<proteinExistence type="predicted"/>
<dbReference type="EMBL" id="ML976176">
    <property type="protein sequence ID" value="KAF1936661.1"/>
    <property type="molecule type" value="Genomic_DNA"/>
</dbReference>
<dbReference type="AlphaFoldDB" id="A0A6A5S7M3"/>
<protein>
    <submittedName>
        <fullName evidence="1">Uncharacterized protein</fullName>
    </submittedName>
</protein>
<evidence type="ECO:0000313" key="2">
    <source>
        <dbReference type="Proteomes" id="UP000800038"/>
    </source>
</evidence>
<gene>
    <name evidence="1" type="ORF">EJ02DRAFT_358603</name>
</gene>